<name>A0A392WDZ5_9FABA</name>
<keyword evidence="2" id="KW-1185">Reference proteome</keyword>
<evidence type="ECO:0000313" key="1">
    <source>
        <dbReference type="EMBL" id="MCI97211.1"/>
    </source>
</evidence>
<sequence>MEWNLAWKCRHTFQIVILKTFAKSLQ</sequence>
<protein>
    <submittedName>
        <fullName evidence="1">Uncharacterized protein</fullName>
    </submittedName>
</protein>
<evidence type="ECO:0000313" key="2">
    <source>
        <dbReference type="Proteomes" id="UP000265520"/>
    </source>
</evidence>
<feature type="non-terminal residue" evidence="1">
    <location>
        <position position="26"/>
    </location>
</feature>
<comment type="caution">
    <text evidence="1">The sequence shown here is derived from an EMBL/GenBank/DDBJ whole genome shotgun (WGS) entry which is preliminary data.</text>
</comment>
<dbReference type="AlphaFoldDB" id="A0A392WDZ5"/>
<proteinExistence type="predicted"/>
<organism evidence="1 2">
    <name type="scientific">Trifolium medium</name>
    <dbReference type="NCBI Taxonomy" id="97028"/>
    <lineage>
        <taxon>Eukaryota</taxon>
        <taxon>Viridiplantae</taxon>
        <taxon>Streptophyta</taxon>
        <taxon>Embryophyta</taxon>
        <taxon>Tracheophyta</taxon>
        <taxon>Spermatophyta</taxon>
        <taxon>Magnoliopsida</taxon>
        <taxon>eudicotyledons</taxon>
        <taxon>Gunneridae</taxon>
        <taxon>Pentapetalae</taxon>
        <taxon>rosids</taxon>
        <taxon>fabids</taxon>
        <taxon>Fabales</taxon>
        <taxon>Fabaceae</taxon>
        <taxon>Papilionoideae</taxon>
        <taxon>50 kb inversion clade</taxon>
        <taxon>NPAAA clade</taxon>
        <taxon>Hologalegina</taxon>
        <taxon>IRL clade</taxon>
        <taxon>Trifolieae</taxon>
        <taxon>Trifolium</taxon>
    </lineage>
</organism>
<reference evidence="1 2" key="1">
    <citation type="journal article" date="2018" name="Front. Plant Sci.">
        <title>Red Clover (Trifolium pratense) and Zigzag Clover (T. medium) - A Picture of Genomic Similarities and Differences.</title>
        <authorList>
            <person name="Dluhosova J."/>
            <person name="Istvanek J."/>
            <person name="Nedelnik J."/>
            <person name="Repkova J."/>
        </authorList>
    </citation>
    <scope>NUCLEOTIDE SEQUENCE [LARGE SCALE GENOMIC DNA]</scope>
    <source>
        <strain evidence="2">cv. 10/8</strain>
        <tissue evidence="1">Leaf</tissue>
    </source>
</reference>
<accession>A0A392WDZ5</accession>
<dbReference type="EMBL" id="LXQA011436064">
    <property type="protein sequence ID" value="MCI97211.1"/>
    <property type="molecule type" value="Genomic_DNA"/>
</dbReference>
<dbReference type="Proteomes" id="UP000265520">
    <property type="component" value="Unassembled WGS sequence"/>
</dbReference>